<evidence type="ECO:0000256" key="1">
    <source>
        <dbReference type="SAM" id="Phobius"/>
    </source>
</evidence>
<evidence type="ECO:0000313" key="3">
    <source>
        <dbReference type="Proteomes" id="UP000298009"/>
    </source>
</evidence>
<keyword evidence="1" id="KW-0472">Membrane</keyword>
<keyword evidence="1" id="KW-0812">Transmembrane</keyword>
<dbReference type="EMBL" id="RQFK01000028">
    <property type="protein sequence ID" value="TGK79009.1"/>
    <property type="molecule type" value="Genomic_DNA"/>
</dbReference>
<dbReference type="OrthoDB" id="340178at2"/>
<organism evidence="2 3">
    <name type="scientific">Leptospira noumeaensis</name>
    <dbReference type="NCBI Taxonomy" id="2484964"/>
    <lineage>
        <taxon>Bacteria</taxon>
        <taxon>Pseudomonadati</taxon>
        <taxon>Spirochaetota</taxon>
        <taxon>Spirochaetia</taxon>
        <taxon>Leptospirales</taxon>
        <taxon>Leptospiraceae</taxon>
        <taxon>Leptospira</taxon>
    </lineage>
</organism>
<evidence type="ECO:0000313" key="2">
    <source>
        <dbReference type="EMBL" id="TGK79009.1"/>
    </source>
</evidence>
<feature type="transmembrane region" description="Helical" evidence="1">
    <location>
        <begin position="43"/>
        <end position="64"/>
    </location>
</feature>
<comment type="caution">
    <text evidence="2">The sequence shown here is derived from an EMBL/GenBank/DDBJ whole genome shotgun (WGS) entry which is preliminary data.</text>
</comment>
<proteinExistence type="predicted"/>
<sequence>MILFNHIWILFIVVTVINALVLKFRSQKYIKEKPELEPGYDKMVKGIIVYGNIPWIIVGIGNLLQYTTSLIDYLYIKSLNPFVIVFHISILTLWSLAFYWIYFNNGAEFLVKHPGLVRVKGGGFFTEVSPKMIQIFFGLILFSNLIVLSFLLYRLNVIQP</sequence>
<feature type="transmembrane region" description="Helical" evidence="1">
    <location>
        <begin position="6"/>
        <end position="22"/>
    </location>
</feature>
<reference evidence="2" key="1">
    <citation type="journal article" date="2019" name="PLoS Negl. Trop. Dis.">
        <title>Revisiting the worldwide diversity of Leptospira species in the environment.</title>
        <authorList>
            <person name="Vincent A.T."/>
            <person name="Schiettekatte O."/>
            <person name="Bourhy P."/>
            <person name="Veyrier F.J."/>
            <person name="Picardeau M."/>
        </authorList>
    </citation>
    <scope>NUCLEOTIDE SEQUENCE [LARGE SCALE GENOMIC DNA]</scope>
    <source>
        <strain evidence="2">201800287</strain>
    </source>
</reference>
<feature type="transmembrane region" description="Helical" evidence="1">
    <location>
        <begin position="135"/>
        <end position="155"/>
    </location>
</feature>
<protein>
    <submittedName>
        <fullName evidence="2">Uncharacterized protein</fullName>
    </submittedName>
</protein>
<dbReference type="Proteomes" id="UP000298009">
    <property type="component" value="Unassembled WGS sequence"/>
</dbReference>
<keyword evidence="1" id="KW-1133">Transmembrane helix</keyword>
<gene>
    <name evidence="2" type="ORF">EHQ24_15795</name>
</gene>
<dbReference type="RefSeq" id="WP_135602591.1">
    <property type="nucleotide sequence ID" value="NZ_RQFK01000028.1"/>
</dbReference>
<dbReference type="AlphaFoldDB" id="A0A4R9I1A5"/>
<keyword evidence="3" id="KW-1185">Reference proteome</keyword>
<accession>A0A4R9I1A5</accession>
<name>A0A4R9I1A5_9LEPT</name>
<feature type="transmembrane region" description="Helical" evidence="1">
    <location>
        <begin position="84"/>
        <end position="103"/>
    </location>
</feature>